<feature type="region of interest" description="Disordered" evidence="1">
    <location>
        <begin position="127"/>
        <end position="148"/>
    </location>
</feature>
<proteinExistence type="predicted"/>
<evidence type="ECO:0000256" key="1">
    <source>
        <dbReference type="SAM" id="MobiDB-lite"/>
    </source>
</evidence>
<evidence type="ECO:0000313" key="3">
    <source>
        <dbReference type="Proteomes" id="UP000053411"/>
    </source>
</evidence>
<dbReference type="EMBL" id="KN848067">
    <property type="protein sequence ID" value="KIY00484.1"/>
    <property type="molecule type" value="Genomic_DNA"/>
</dbReference>
<evidence type="ECO:0000313" key="2">
    <source>
        <dbReference type="EMBL" id="KIY00484.1"/>
    </source>
</evidence>
<dbReference type="InterPro" id="IPR025207">
    <property type="entry name" value="Sim4_Fta4"/>
</dbReference>
<dbReference type="RefSeq" id="XP_016634606.1">
    <property type="nucleotide sequence ID" value="XM_016774679.1"/>
</dbReference>
<dbReference type="OrthoDB" id="21214at2759"/>
<dbReference type="PANTHER" id="PTHR42040">
    <property type="entry name" value="INNER KINETOCHORE SUBUNIT FTA4"/>
    <property type="match status" value="1"/>
</dbReference>
<dbReference type="GO" id="GO:0031511">
    <property type="term" value="C:Mis6-Sim4 complex"/>
    <property type="evidence" value="ECO:0007669"/>
    <property type="project" value="InterPro"/>
</dbReference>
<dbReference type="VEuPathDB" id="FungiDB:Z520_04169"/>
<evidence type="ECO:0008006" key="4">
    <source>
        <dbReference type="Google" id="ProtNLM"/>
    </source>
</evidence>
<name>A0A0D2KUT6_9EURO</name>
<reference evidence="2 3" key="1">
    <citation type="submission" date="2015-01" db="EMBL/GenBank/DDBJ databases">
        <title>The Genome Sequence of Fonsecaea multimorphosa CBS 102226.</title>
        <authorList>
            <consortium name="The Broad Institute Genomics Platform"/>
            <person name="Cuomo C."/>
            <person name="de Hoog S."/>
            <person name="Gorbushina A."/>
            <person name="Stielow B."/>
            <person name="Teixiera M."/>
            <person name="Abouelleil A."/>
            <person name="Chapman S.B."/>
            <person name="Priest M."/>
            <person name="Young S.K."/>
            <person name="Wortman J."/>
            <person name="Nusbaum C."/>
            <person name="Birren B."/>
        </authorList>
    </citation>
    <scope>NUCLEOTIDE SEQUENCE [LARGE SCALE GENOMIC DNA]</scope>
    <source>
        <strain evidence="2 3">CBS 102226</strain>
    </source>
</reference>
<dbReference type="AlphaFoldDB" id="A0A0D2KUT6"/>
<keyword evidence="3" id="KW-1185">Reference proteome</keyword>
<sequence length="263" mass="30035">MDEPSITALKAAFIRSQVRQLETPLKRYGYDEGARGDKFLQDLVSKVNDKIKQHNRLIFSTQSQRHVAEQIESLYWARASADSSIARAELDTLAIRRDADLTDTDVIVSLPQDYRDLFLHPDHETRAAAAAAEEEQEQQQEEGERDADADRYADMREELHLLSQQRDALKAKLAKYRYLQRLTEPLREQQSLENIPPNHLIARLGAMERETDRMNALMDRITTAVEGMIKAGSLPTIPKAKEAPRTDRQKLAQVMNRTGREVG</sequence>
<organism evidence="2 3">
    <name type="scientific">Fonsecaea multimorphosa CBS 102226</name>
    <dbReference type="NCBI Taxonomy" id="1442371"/>
    <lineage>
        <taxon>Eukaryota</taxon>
        <taxon>Fungi</taxon>
        <taxon>Dikarya</taxon>
        <taxon>Ascomycota</taxon>
        <taxon>Pezizomycotina</taxon>
        <taxon>Eurotiomycetes</taxon>
        <taxon>Chaetothyriomycetidae</taxon>
        <taxon>Chaetothyriales</taxon>
        <taxon>Herpotrichiellaceae</taxon>
        <taxon>Fonsecaea</taxon>
    </lineage>
</organism>
<gene>
    <name evidence="2" type="ORF">Z520_04169</name>
</gene>
<dbReference type="Proteomes" id="UP000053411">
    <property type="component" value="Unassembled WGS sequence"/>
</dbReference>
<dbReference type="PANTHER" id="PTHR42040:SF1">
    <property type="entry name" value="INNER KINETOCHORE SUBUNIT FTA4"/>
    <property type="match status" value="1"/>
</dbReference>
<feature type="compositionally biased region" description="Acidic residues" evidence="1">
    <location>
        <begin position="132"/>
        <end position="145"/>
    </location>
</feature>
<dbReference type="GeneID" id="27709915"/>
<dbReference type="Pfam" id="PF13093">
    <property type="entry name" value="FTA4"/>
    <property type="match status" value="1"/>
</dbReference>
<protein>
    <recommendedName>
        <fullName evidence="4">Kinetochore protein fta4</fullName>
    </recommendedName>
</protein>
<accession>A0A0D2KUT6</accession>